<proteinExistence type="predicted"/>
<dbReference type="OrthoDB" id="5135119at2759"/>
<dbReference type="InterPro" id="IPR007312">
    <property type="entry name" value="Phosphoesterase"/>
</dbReference>
<evidence type="ECO:0000313" key="3">
    <source>
        <dbReference type="Proteomes" id="UP000236290"/>
    </source>
</evidence>
<dbReference type="PANTHER" id="PTHR31956:SF15">
    <property type="entry name" value="ACID PHOSPHATASE PHOA"/>
    <property type="match status" value="1"/>
</dbReference>
<dbReference type="PANTHER" id="PTHR31956">
    <property type="entry name" value="NON-SPECIFIC PHOSPHOLIPASE C4-RELATED"/>
    <property type="match status" value="1"/>
</dbReference>
<name>A0A2K0T464_TRIHA</name>
<evidence type="ECO:0008006" key="4">
    <source>
        <dbReference type="Google" id="ProtNLM"/>
    </source>
</evidence>
<dbReference type="AlphaFoldDB" id="A0A2K0T464"/>
<evidence type="ECO:0000256" key="1">
    <source>
        <dbReference type="ARBA" id="ARBA00022801"/>
    </source>
</evidence>
<gene>
    <name evidence="2" type="ORF">THARTR1_11248</name>
</gene>
<dbReference type="EMBL" id="MTYI01000477">
    <property type="protein sequence ID" value="PNP40317.1"/>
    <property type="molecule type" value="Genomic_DNA"/>
</dbReference>
<comment type="caution">
    <text evidence="2">The sequence shown here is derived from an EMBL/GenBank/DDBJ whole genome shotgun (WGS) entry which is preliminary data.</text>
</comment>
<accession>A0A2K0T464</accession>
<reference evidence="2 3" key="1">
    <citation type="submission" date="2017-02" db="EMBL/GenBank/DDBJ databases">
        <title>Genomes of Trichoderma spp. with biocontrol activity.</title>
        <authorList>
            <person name="Gardiner D."/>
            <person name="Kazan K."/>
            <person name="Vos C."/>
            <person name="Harvey P."/>
        </authorList>
    </citation>
    <scope>NUCLEOTIDE SEQUENCE [LARGE SCALE GENOMIC DNA]</scope>
    <source>
        <strain evidence="2 3">Tr1</strain>
    </source>
</reference>
<sequence>MFLKDDRFMQNTLVLITWDENEAYARRNNIMGILLGDAVPKNLIGTTDNNFYNHYSEIATVEVNWDLPTLGRWDVGANVYQWVAKKTGDRLRKWATQDHLDQYFWNASYAGVFNTAGGSHQYPAPKLKLDHSFSGRKILDSIKETWKNSKAPTYY</sequence>
<dbReference type="Proteomes" id="UP000236290">
    <property type="component" value="Unassembled WGS sequence"/>
</dbReference>
<organism evidence="2 3">
    <name type="scientific">Trichoderma harzianum</name>
    <name type="common">Hypocrea lixii</name>
    <dbReference type="NCBI Taxonomy" id="5544"/>
    <lineage>
        <taxon>Eukaryota</taxon>
        <taxon>Fungi</taxon>
        <taxon>Dikarya</taxon>
        <taxon>Ascomycota</taxon>
        <taxon>Pezizomycotina</taxon>
        <taxon>Sordariomycetes</taxon>
        <taxon>Hypocreomycetidae</taxon>
        <taxon>Hypocreales</taxon>
        <taxon>Hypocreaceae</taxon>
        <taxon>Trichoderma</taxon>
    </lineage>
</organism>
<evidence type="ECO:0000313" key="2">
    <source>
        <dbReference type="EMBL" id="PNP40317.1"/>
    </source>
</evidence>
<dbReference type="InterPro" id="IPR017850">
    <property type="entry name" value="Alkaline_phosphatase_core_sf"/>
</dbReference>
<dbReference type="GO" id="GO:0016788">
    <property type="term" value="F:hydrolase activity, acting on ester bonds"/>
    <property type="evidence" value="ECO:0007669"/>
    <property type="project" value="InterPro"/>
</dbReference>
<keyword evidence="1" id="KW-0378">Hydrolase</keyword>
<dbReference type="GO" id="GO:0009395">
    <property type="term" value="P:phospholipid catabolic process"/>
    <property type="evidence" value="ECO:0007669"/>
    <property type="project" value="TreeGrafter"/>
</dbReference>
<protein>
    <recommendedName>
        <fullName evidence="4">Acid phosphatase</fullName>
    </recommendedName>
</protein>
<dbReference type="Gene3D" id="3.40.720.10">
    <property type="entry name" value="Alkaline Phosphatase, subunit A"/>
    <property type="match status" value="1"/>
</dbReference>